<sequence>MDKKSEEANFFILKENPKFADIKFAEMKRTYLYHAALSLLLGWCCSCDLIEYSPYDSRYDGEGQLNEKAIAKIEESTRGAKEIRFAVISDTQRWYDETEAAVKSINARGDIQFVVHCGDMTDFGMTREYDWMNRELRKLVPPCVCLIGNHDCLGTGADVYRSMYGNPNFSFDAGDTHFLCLNTNSFEYDYSIAIPDFGFIKQDCASVSGDIRRTIVVMHAATALRPTLQRQCGRDLHEN</sequence>
<keyword evidence="2" id="KW-0378">Hydrolase</keyword>
<organism evidence="2">
    <name type="scientific">gut metagenome</name>
    <dbReference type="NCBI Taxonomy" id="749906"/>
    <lineage>
        <taxon>unclassified sequences</taxon>
        <taxon>metagenomes</taxon>
        <taxon>organismal metagenomes</taxon>
    </lineage>
</organism>
<dbReference type="GO" id="GO:0016787">
    <property type="term" value="F:hydrolase activity"/>
    <property type="evidence" value="ECO:0007669"/>
    <property type="project" value="UniProtKB-KW"/>
</dbReference>
<dbReference type="PANTHER" id="PTHR43143:SF1">
    <property type="entry name" value="SERINE_THREONINE-PROTEIN PHOSPHATASE CPPED1"/>
    <property type="match status" value="1"/>
</dbReference>
<evidence type="ECO:0000313" key="2">
    <source>
        <dbReference type="EMBL" id="EJW98318.1"/>
    </source>
</evidence>
<dbReference type="EMBL" id="AMCI01004320">
    <property type="protein sequence ID" value="EJW98318.1"/>
    <property type="molecule type" value="Genomic_DNA"/>
</dbReference>
<comment type="caution">
    <text evidence="2">The sequence shown here is derived from an EMBL/GenBank/DDBJ whole genome shotgun (WGS) entry which is preliminary data.</text>
</comment>
<dbReference type="InterPro" id="IPR051918">
    <property type="entry name" value="STPP_CPPED1"/>
</dbReference>
<dbReference type="Pfam" id="PF00149">
    <property type="entry name" value="Metallophos"/>
    <property type="match status" value="1"/>
</dbReference>
<dbReference type="InterPro" id="IPR029052">
    <property type="entry name" value="Metallo-depent_PP-like"/>
</dbReference>
<dbReference type="PANTHER" id="PTHR43143">
    <property type="entry name" value="METALLOPHOSPHOESTERASE, CALCINEURIN SUPERFAMILY"/>
    <property type="match status" value="1"/>
</dbReference>
<proteinExistence type="predicted"/>
<feature type="domain" description="Calcineurin-like phosphoesterase" evidence="1">
    <location>
        <begin position="83"/>
        <end position="177"/>
    </location>
</feature>
<accession>J9FUY9</accession>
<gene>
    <name evidence="2" type="ORF">EVA_13575</name>
</gene>
<dbReference type="AlphaFoldDB" id="J9FUY9"/>
<protein>
    <submittedName>
        <fullName evidence="2">Calcineurin superfamily phosphohydrolase</fullName>
    </submittedName>
</protein>
<name>J9FUY9_9ZZZZ</name>
<dbReference type="SUPFAM" id="SSF56300">
    <property type="entry name" value="Metallo-dependent phosphatases"/>
    <property type="match status" value="1"/>
</dbReference>
<dbReference type="Gene3D" id="3.60.21.10">
    <property type="match status" value="1"/>
</dbReference>
<dbReference type="InterPro" id="IPR004843">
    <property type="entry name" value="Calcineurin-like_PHP"/>
</dbReference>
<evidence type="ECO:0000259" key="1">
    <source>
        <dbReference type="Pfam" id="PF00149"/>
    </source>
</evidence>
<reference evidence="2" key="1">
    <citation type="journal article" date="2012" name="PLoS ONE">
        <title>Gene sets for utilization of primary and secondary nutrition supplies in the distal gut of endangered iberian lynx.</title>
        <authorList>
            <person name="Alcaide M."/>
            <person name="Messina E."/>
            <person name="Richter M."/>
            <person name="Bargiela R."/>
            <person name="Peplies J."/>
            <person name="Huws S.A."/>
            <person name="Newbold C.J."/>
            <person name="Golyshin P.N."/>
            <person name="Simon M.A."/>
            <person name="Lopez G."/>
            <person name="Yakimov M.M."/>
            <person name="Ferrer M."/>
        </authorList>
    </citation>
    <scope>NUCLEOTIDE SEQUENCE</scope>
</reference>